<sequence length="108" mass="11760">MRRTGLEELQDTDPDGVPEEAEQLRLGVVQRLAFLHRSPLPVTSVPKPKQASDEQKYPFRTTNPGVGSIHSPQRDQGLRIGDSTPLEGFFNSGSVPGTPAYLKGSFDG</sequence>
<organism evidence="2 3">
    <name type="scientific">Nocardioides panacihumi</name>
    <dbReference type="NCBI Taxonomy" id="400774"/>
    <lineage>
        <taxon>Bacteria</taxon>
        <taxon>Bacillati</taxon>
        <taxon>Actinomycetota</taxon>
        <taxon>Actinomycetes</taxon>
        <taxon>Propionibacteriales</taxon>
        <taxon>Nocardioidaceae</taxon>
        <taxon>Nocardioides</taxon>
    </lineage>
</organism>
<protein>
    <submittedName>
        <fullName evidence="2">Uncharacterized protein</fullName>
    </submittedName>
</protein>
<evidence type="ECO:0000313" key="3">
    <source>
        <dbReference type="Proteomes" id="UP001500571"/>
    </source>
</evidence>
<dbReference type="EMBL" id="BAAAPB010000001">
    <property type="protein sequence ID" value="GAA1949465.1"/>
    <property type="molecule type" value="Genomic_DNA"/>
</dbReference>
<reference evidence="3" key="1">
    <citation type="journal article" date="2019" name="Int. J. Syst. Evol. Microbiol.">
        <title>The Global Catalogue of Microorganisms (GCM) 10K type strain sequencing project: providing services to taxonomists for standard genome sequencing and annotation.</title>
        <authorList>
            <consortium name="The Broad Institute Genomics Platform"/>
            <consortium name="The Broad Institute Genome Sequencing Center for Infectious Disease"/>
            <person name="Wu L."/>
            <person name="Ma J."/>
        </authorList>
    </citation>
    <scope>NUCLEOTIDE SEQUENCE [LARGE SCALE GENOMIC DNA]</scope>
    <source>
        <strain evidence="3">JCM 15309</strain>
    </source>
</reference>
<evidence type="ECO:0000313" key="2">
    <source>
        <dbReference type="EMBL" id="GAA1949465.1"/>
    </source>
</evidence>
<feature type="region of interest" description="Disordered" evidence="1">
    <location>
        <begin position="40"/>
        <end position="108"/>
    </location>
</feature>
<comment type="caution">
    <text evidence="2">The sequence shown here is derived from an EMBL/GenBank/DDBJ whole genome shotgun (WGS) entry which is preliminary data.</text>
</comment>
<accession>A0ABP5BNA1</accession>
<name>A0ABP5BNA1_9ACTN</name>
<evidence type="ECO:0000256" key="1">
    <source>
        <dbReference type="SAM" id="MobiDB-lite"/>
    </source>
</evidence>
<dbReference type="Proteomes" id="UP001500571">
    <property type="component" value="Unassembled WGS sequence"/>
</dbReference>
<gene>
    <name evidence="2" type="ORF">GCM10009798_05840</name>
</gene>
<proteinExistence type="predicted"/>
<keyword evidence="3" id="KW-1185">Reference proteome</keyword>